<proteinExistence type="predicted"/>
<dbReference type="RefSeq" id="WP_159763116.1">
    <property type="nucleotide sequence ID" value="NZ_WUUT01000001.1"/>
</dbReference>
<comment type="caution">
    <text evidence="2">The sequence shown here is derived from an EMBL/GenBank/DDBJ whole genome shotgun (WGS) entry which is preliminary data.</text>
</comment>
<organism evidence="2 3">
    <name type="scientific">Halovenus carboxidivorans</name>
    <dbReference type="NCBI Taxonomy" id="2692199"/>
    <lineage>
        <taxon>Archaea</taxon>
        <taxon>Methanobacteriati</taxon>
        <taxon>Methanobacteriota</taxon>
        <taxon>Stenosarchaea group</taxon>
        <taxon>Halobacteria</taxon>
        <taxon>Halobacteriales</taxon>
        <taxon>Haloarculaceae</taxon>
        <taxon>Halovenus</taxon>
    </lineage>
</organism>
<feature type="compositionally biased region" description="Acidic residues" evidence="1">
    <location>
        <begin position="425"/>
        <end position="437"/>
    </location>
</feature>
<sequence>MKEGERTVVDRPIHTVVTTRRILFTIPDSPDSGAVTLRYDEIASISVGDPVLSLTTTEGIGLTWRGSSPAPPAVANHLRWIGEIRGRIRTLTSDIDLAAGEIRSHADDLEWEAGFETYREARRRLDDLLNDVFCTDPVPESVLAPELTELGRTLETAHTRLYIERGLDQLELGRQLIENGDYEQGRKVLQQAQADHEQATACRAAVERGDAFQFGAQRELEEDLESLGWKIETVAAEPLRQAHEAKIAGESADEPAEAVEHWERAFKRYGHVLTLEWGTDERNFAGDPETVRPELDYAARELIDLHSQLADECWNRGADRQEAGDLKAALESCLNAQKHLERAHELATEFAPERVDAIAPRLETMADAVMRMRHAEPTAEDPEPPMPDREPEPDAPDPESVAEGEEGLPSAEALAEIDTHHEITLESEELQVTEADDSASASDRSDSQTEREADEEQTERHQH</sequence>
<dbReference type="AlphaFoldDB" id="A0A6B0TCW5"/>
<keyword evidence="3" id="KW-1185">Reference proteome</keyword>
<dbReference type="EMBL" id="WUUT01000001">
    <property type="protein sequence ID" value="MXR51039.1"/>
    <property type="molecule type" value="Genomic_DNA"/>
</dbReference>
<evidence type="ECO:0000256" key="1">
    <source>
        <dbReference type="SAM" id="MobiDB-lite"/>
    </source>
</evidence>
<name>A0A6B0TCW5_9EURY</name>
<evidence type="ECO:0000313" key="2">
    <source>
        <dbReference type="EMBL" id="MXR51039.1"/>
    </source>
</evidence>
<evidence type="ECO:0000313" key="3">
    <source>
        <dbReference type="Proteomes" id="UP000466535"/>
    </source>
</evidence>
<feature type="compositionally biased region" description="Acidic residues" evidence="1">
    <location>
        <begin position="393"/>
        <end position="406"/>
    </location>
</feature>
<dbReference type="OrthoDB" id="237003at2157"/>
<accession>A0A6B0TCW5</accession>
<protein>
    <submittedName>
        <fullName evidence="2">Uncharacterized protein</fullName>
    </submittedName>
</protein>
<gene>
    <name evidence="2" type="ORF">GRX03_05390</name>
</gene>
<dbReference type="Proteomes" id="UP000466535">
    <property type="component" value="Unassembled WGS sequence"/>
</dbReference>
<reference evidence="2 3" key="1">
    <citation type="submission" date="2019-12" db="EMBL/GenBank/DDBJ databases">
        <title>Isolation and characterization of three novel carbon monoxide-oxidizing members of Halobacteria from salione crusts and soils.</title>
        <authorList>
            <person name="Myers M.R."/>
            <person name="King G.M."/>
        </authorList>
    </citation>
    <scope>NUCLEOTIDE SEQUENCE [LARGE SCALE GENOMIC DNA]</scope>
    <source>
        <strain evidence="2 3">WSH3</strain>
    </source>
</reference>
<feature type="region of interest" description="Disordered" evidence="1">
    <location>
        <begin position="376"/>
        <end position="463"/>
    </location>
</feature>